<name>A0A381PTN6_9ZZZZ</name>
<sequence>MFASVFNSLISRRNLITSTFLGYGLSTSSPLRAENNSLNVTSSLDFNTPKDNLYAFGKLWGSYADTPTYGGYQGVQFARIGTKRLIPLFGYVGFGNMQSRHNEDGSINIRGTEAGYFTDLKTGEIIDYWDNPWTQETVEVFPFINRMMRGHLTETMPSFTMGNSATDKPTLMNEAEADVSTKSVPFILPWQIVGDQYLLTWEYSHEYTNPVTKDKWPKAHTTKVINPSEHFSFYIPQTIMNDRSIASSPFHAGFMRTSPWWPWMKMGSKVIDGCLFGRMHSYQITGTIDDIPKVVLDRVVRDHPDLLEKQSGWGQTNPKGTWEAYSQEVKPEIL</sequence>
<reference evidence="1" key="1">
    <citation type="submission" date="2018-05" db="EMBL/GenBank/DDBJ databases">
        <authorList>
            <person name="Lanie J.A."/>
            <person name="Ng W.-L."/>
            <person name="Kazmierczak K.M."/>
            <person name="Andrzejewski T.M."/>
            <person name="Davidsen T.M."/>
            <person name="Wayne K.J."/>
            <person name="Tettelin H."/>
            <person name="Glass J.I."/>
            <person name="Rusch D."/>
            <person name="Podicherti R."/>
            <person name="Tsui H.-C.T."/>
            <person name="Winkler M.E."/>
        </authorList>
    </citation>
    <scope>NUCLEOTIDE SEQUENCE</scope>
</reference>
<organism evidence="1">
    <name type="scientific">marine metagenome</name>
    <dbReference type="NCBI Taxonomy" id="408172"/>
    <lineage>
        <taxon>unclassified sequences</taxon>
        <taxon>metagenomes</taxon>
        <taxon>ecological metagenomes</taxon>
    </lineage>
</organism>
<proteinExistence type="predicted"/>
<accession>A0A381PTN6</accession>
<protein>
    <recommendedName>
        <fullName evidence="2">DUF1838 domain-containing protein</fullName>
    </recommendedName>
</protein>
<evidence type="ECO:0000313" key="1">
    <source>
        <dbReference type="EMBL" id="SUZ70270.1"/>
    </source>
</evidence>
<dbReference type="EMBL" id="UINC01001085">
    <property type="protein sequence ID" value="SUZ70270.1"/>
    <property type="molecule type" value="Genomic_DNA"/>
</dbReference>
<gene>
    <name evidence="1" type="ORF">METZ01_LOCUS23124</name>
</gene>
<evidence type="ECO:0008006" key="2">
    <source>
        <dbReference type="Google" id="ProtNLM"/>
    </source>
</evidence>
<dbReference type="Pfam" id="PF08894">
    <property type="entry name" value="DUF1838"/>
    <property type="match status" value="1"/>
</dbReference>
<dbReference type="AlphaFoldDB" id="A0A381PTN6"/>
<dbReference type="InterPro" id="IPR014990">
    <property type="entry name" value="DUF1838"/>
</dbReference>